<comment type="caution">
    <text evidence="1">The sequence shown here is derived from an EMBL/GenBank/DDBJ whole genome shotgun (WGS) entry which is preliminary data.</text>
</comment>
<sequence length="779" mass="87297">MFFTCVMNPRNFYIFTLLYLFSAFESISCASSSSDKIVLNCGSAGSFSFNGKTWTGDVGSKFLPAESRGSTISVASTLNNHQVPKIPYSTARFFRSHFTYSFPLSPGFKYIRLHFYPASYSILKGKTHVDFTVVSGPYTLLNSFSPSFMSDALELVYFSKVFVINLKENLLNLSFIPSPGAYAFVNGIEIQNFPTNFYNYTDNHLSLYHEPAFQMLHRVEVGSSGHPDWMDDSNYILGSMSGTVIFGPYGIKRAPWNMSEYAVSENFYLSARTMGSDDAINMSYNLTWTFLVDSGFKYLVRLHLCEISHEITGVNQRVFTVFINNKTAENSLDVIALAGAPLVAIYRDYIVAVPKGIGGRQQLWLALHPNPESNPMFKNAILNGVEIIKVSDENNNLALHFEPRIGERKKIRLSVILGAVLGCFGGIFLFFLAAYQWKKRNSCCYKVSQLRPVSRDPKKSNMAVLRSASICCQFTLADIRVATSNFSEAHVVGVGGFGKVYKGSIDGGVTQVAIKRKSPESHQGVQEFQTEIDLLSTFRHLNLVSLLGFCQENSELILVYDYMARGTLRDHLYKRCHPPLSWNQRLKICIGAARGIHYLHTGTKHSIIHRDIKSTNILLDEDMVAKVSDFGLSRLAPTTGSSSCVNTEVKGTIGYLDPEYYRSRKLSKKSDVYSFGVVLLEVLCARPLVVEEEEYKVSLAEWALRSHRSGNTGCIIDPFLRGKIDSQSLITFIEITVKCLADRRTQRPSMGDVLHSLELSLHLQDNTDARVDLEDQQVL</sequence>
<evidence type="ECO:0000313" key="2">
    <source>
        <dbReference type="Proteomes" id="UP000091857"/>
    </source>
</evidence>
<proteinExistence type="predicted"/>
<protein>
    <submittedName>
        <fullName evidence="1">Uncharacterized protein</fullName>
    </submittedName>
</protein>
<dbReference type="Proteomes" id="UP000091857">
    <property type="component" value="Chromosome 5"/>
</dbReference>
<accession>A0ACB7HQI2</accession>
<evidence type="ECO:0000313" key="1">
    <source>
        <dbReference type="EMBL" id="KAG8654245.1"/>
    </source>
</evidence>
<organism evidence="1 2">
    <name type="scientific">Manihot esculenta</name>
    <name type="common">Cassava</name>
    <name type="synonym">Jatropha manihot</name>
    <dbReference type="NCBI Taxonomy" id="3983"/>
    <lineage>
        <taxon>Eukaryota</taxon>
        <taxon>Viridiplantae</taxon>
        <taxon>Streptophyta</taxon>
        <taxon>Embryophyta</taxon>
        <taxon>Tracheophyta</taxon>
        <taxon>Spermatophyta</taxon>
        <taxon>Magnoliopsida</taxon>
        <taxon>eudicotyledons</taxon>
        <taxon>Gunneridae</taxon>
        <taxon>Pentapetalae</taxon>
        <taxon>rosids</taxon>
        <taxon>fabids</taxon>
        <taxon>Malpighiales</taxon>
        <taxon>Euphorbiaceae</taxon>
        <taxon>Crotonoideae</taxon>
        <taxon>Manihoteae</taxon>
        <taxon>Manihot</taxon>
    </lineage>
</organism>
<gene>
    <name evidence="1" type="ORF">MANES_05G111600v8</name>
</gene>
<keyword evidence="2" id="KW-1185">Reference proteome</keyword>
<reference evidence="2" key="1">
    <citation type="journal article" date="2016" name="Nat. Biotechnol.">
        <title>Sequencing wild and cultivated cassava and related species reveals extensive interspecific hybridization and genetic diversity.</title>
        <authorList>
            <person name="Bredeson J.V."/>
            <person name="Lyons J.B."/>
            <person name="Prochnik S.E."/>
            <person name="Wu G.A."/>
            <person name="Ha C.M."/>
            <person name="Edsinger-Gonzales E."/>
            <person name="Grimwood J."/>
            <person name="Schmutz J."/>
            <person name="Rabbi I.Y."/>
            <person name="Egesi C."/>
            <person name="Nauluvula P."/>
            <person name="Lebot V."/>
            <person name="Ndunguru J."/>
            <person name="Mkamilo G."/>
            <person name="Bart R.S."/>
            <person name="Setter T.L."/>
            <person name="Gleadow R.M."/>
            <person name="Kulakow P."/>
            <person name="Ferguson M.E."/>
            <person name="Rounsley S."/>
            <person name="Rokhsar D.S."/>
        </authorList>
    </citation>
    <scope>NUCLEOTIDE SEQUENCE [LARGE SCALE GENOMIC DNA]</scope>
    <source>
        <strain evidence="2">cv. AM560-2</strain>
    </source>
</reference>
<name>A0ACB7HQI2_MANES</name>
<dbReference type="EMBL" id="CM004391">
    <property type="protein sequence ID" value="KAG8654245.1"/>
    <property type="molecule type" value="Genomic_DNA"/>
</dbReference>